<evidence type="ECO:0000256" key="3">
    <source>
        <dbReference type="PROSITE-ProRule" id="PRU01282"/>
    </source>
</evidence>
<dbReference type="NCBIfam" id="TIGR01617">
    <property type="entry name" value="arsC_related"/>
    <property type="match status" value="1"/>
</dbReference>
<dbReference type="PROSITE" id="PS51353">
    <property type="entry name" value="ARSC"/>
    <property type="match status" value="1"/>
</dbReference>
<evidence type="ECO:0000256" key="2">
    <source>
        <dbReference type="ARBA" id="ARBA00023284"/>
    </source>
</evidence>
<accession>A0A2D1KMS4</accession>
<dbReference type="PANTHER" id="PTHR30041:SF7">
    <property type="entry name" value="GLOBAL TRANSCRIPTIONAL REGULATOR SPX"/>
    <property type="match status" value="1"/>
</dbReference>
<organism evidence="4 5">
    <name type="scientific">Loigolactobacillus coryniformis subsp. torquens DSM 20004 = KCTC 3535</name>
    <dbReference type="NCBI Taxonomy" id="1423822"/>
    <lineage>
        <taxon>Bacteria</taxon>
        <taxon>Bacillati</taxon>
        <taxon>Bacillota</taxon>
        <taxon>Bacilli</taxon>
        <taxon>Lactobacillales</taxon>
        <taxon>Lactobacillaceae</taxon>
        <taxon>Loigolactobacillus</taxon>
    </lineage>
</organism>
<dbReference type="EMBL" id="CP017697">
    <property type="protein sequence ID" value="ATO43457.1"/>
    <property type="molecule type" value="Genomic_DNA"/>
</dbReference>
<reference evidence="4 5" key="1">
    <citation type="submission" date="2016-10" db="EMBL/GenBank/DDBJ databases">
        <title>The whole genome sequencing and assembly of L. cotyniformis subsp. torquens DSM 20004 strain.</title>
        <authorList>
            <person name="Park M.-K."/>
            <person name="Lee Y.-J."/>
            <person name="Yi H."/>
            <person name="Bahn Y.-S."/>
            <person name="Kim J.F."/>
            <person name="Lee D.-W."/>
        </authorList>
    </citation>
    <scope>NUCLEOTIDE SEQUENCE [LARGE SCALE GENOMIC DNA]</scope>
    <source>
        <strain evidence="4 5">DSM 20004</strain>
    </source>
</reference>
<evidence type="ECO:0000313" key="5">
    <source>
        <dbReference type="Proteomes" id="UP000223559"/>
    </source>
</evidence>
<dbReference type="InterPro" id="IPR036249">
    <property type="entry name" value="Thioredoxin-like_sf"/>
</dbReference>
<sequence length="133" mass="15403">MIKLFTQTSCNSSRKARQWLRDHDVQFEEQNVGKKAPTTAELKHILSLTENGLDDIISTRSRAYPEVATQLPDMSFNETLKLLCERTQLLRKPIMVTENKVQIGFNDDEIRKFIPRHIRRLDFMKAMINAAGV</sequence>
<dbReference type="Proteomes" id="UP000223559">
    <property type="component" value="Chromosome"/>
</dbReference>
<protein>
    <submittedName>
        <fullName evidence="4">ArsR family transcriptional regulator</fullName>
    </submittedName>
</protein>
<dbReference type="KEGG" id="lcy:LC20004_05855"/>
<proteinExistence type="inferred from homology"/>
<dbReference type="InterPro" id="IPR006660">
    <property type="entry name" value="Arsenate_reductase-like"/>
</dbReference>
<comment type="similarity">
    <text evidence="3">Belongs to the ArsC family.</text>
</comment>
<dbReference type="Gene3D" id="3.40.30.10">
    <property type="entry name" value="Glutaredoxin"/>
    <property type="match status" value="1"/>
</dbReference>
<dbReference type="PANTHER" id="PTHR30041">
    <property type="entry name" value="ARSENATE REDUCTASE"/>
    <property type="match status" value="1"/>
</dbReference>
<dbReference type="InterPro" id="IPR006504">
    <property type="entry name" value="Tscrpt_reg_Spx/MgsR"/>
</dbReference>
<name>A0A2D1KMS4_9LACO</name>
<dbReference type="NCBIfam" id="NF002459">
    <property type="entry name" value="PRK01655.1"/>
    <property type="match status" value="1"/>
</dbReference>
<keyword evidence="1" id="KW-1015">Disulfide bond</keyword>
<dbReference type="OrthoDB" id="9794155at2"/>
<dbReference type="RefSeq" id="WP_099235835.1">
    <property type="nucleotide sequence ID" value="NZ_CP017697.1"/>
</dbReference>
<dbReference type="AlphaFoldDB" id="A0A2D1KMS4"/>
<dbReference type="SUPFAM" id="SSF52833">
    <property type="entry name" value="Thioredoxin-like"/>
    <property type="match status" value="1"/>
</dbReference>
<dbReference type="CDD" id="cd03032">
    <property type="entry name" value="ArsC_Spx"/>
    <property type="match status" value="1"/>
</dbReference>
<keyword evidence="2" id="KW-0676">Redox-active center</keyword>
<dbReference type="Pfam" id="PF03960">
    <property type="entry name" value="ArsC"/>
    <property type="match status" value="1"/>
</dbReference>
<keyword evidence="5" id="KW-1185">Reference proteome</keyword>
<gene>
    <name evidence="4" type="ORF">LC20004_05855</name>
</gene>
<evidence type="ECO:0000256" key="1">
    <source>
        <dbReference type="ARBA" id="ARBA00023157"/>
    </source>
</evidence>
<evidence type="ECO:0000313" key="4">
    <source>
        <dbReference type="EMBL" id="ATO43457.1"/>
    </source>
</evidence>